<name>D5H1S1_LACCS</name>
<protein>
    <submittedName>
        <fullName evidence="1">Uncharacterized protein</fullName>
    </submittedName>
</protein>
<reference key="2">
    <citation type="submission" date="2010-03" db="EMBL/GenBank/DDBJ databases">
        <title>Genome Sequence of Lactobacillus crispatus ST1.</title>
        <authorList>
            <person name="Ojala T."/>
            <person name="Kuparinen V."/>
            <person name="Koskinen J.P."/>
            <person name="Alatalo E."/>
            <person name="Holm L."/>
            <person name="Auvinen P."/>
            <person name="Edelman S."/>
            <person name="Westerlund-Wikstroem B."/>
            <person name="Korhonen T.K."/>
            <person name="Paulin L."/>
            <person name="Kankainen M."/>
        </authorList>
    </citation>
    <scope>NUCLEOTIDE SEQUENCE</scope>
    <source>
        <strain>ST1</strain>
    </source>
</reference>
<dbReference type="Proteomes" id="UP000002371">
    <property type="component" value="Chromosome"/>
</dbReference>
<dbReference type="EMBL" id="FN692037">
    <property type="protein sequence ID" value="CBL49956.1"/>
    <property type="molecule type" value="Genomic_DNA"/>
</dbReference>
<dbReference type="KEGG" id="lcr:LCRIS_00509"/>
<reference evidence="1 2" key="1">
    <citation type="journal article" date="2010" name="J. Bacteriol.">
        <title>Genome sequence of Lactobacillus crispatus ST1.</title>
        <authorList>
            <person name="Ojala T."/>
            <person name="Kuparinen V."/>
            <person name="Koskinen J.P."/>
            <person name="Alatalo E."/>
            <person name="Holm L."/>
            <person name="Auvinen P."/>
            <person name="Edelman S."/>
            <person name="Westerlund-Wikstrom B."/>
            <person name="Korhonen T.K."/>
            <person name="Paulin L."/>
            <person name="Kankainen M."/>
        </authorList>
    </citation>
    <scope>NUCLEOTIDE SEQUENCE [LARGE SCALE GENOMIC DNA]</scope>
    <source>
        <strain evidence="1 2">ST1</strain>
    </source>
</reference>
<evidence type="ECO:0000313" key="1">
    <source>
        <dbReference type="EMBL" id="CBL49956.1"/>
    </source>
</evidence>
<proteinExistence type="predicted"/>
<dbReference type="AlphaFoldDB" id="D5H1S1"/>
<dbReference type="HOGENOM" id="CLU_3081087_0_0_9"/>
<accession>D5H1S1</accession>
<evidence type="ECO:0000313" key="2">
    <source>
        <dbReference type="Proteomes" id="UP000002371"/>
    </source>
</evidence>
<sequence length="52" mass="6343">MDYLSKKKEFIFLNSQNASVYVHTVQLKNYKYELYVEGKSKKYRKSLRNKSF</sequence>
<organism evidence="1 2">
    <name type="scientific">Lactobacillus crispatus (strain ST1)</name>
    <dbReference type="NCBI Taxonomy" id="748671"/>
    <lineage>
        <taxon>Bacteria</taxon>
        <taxon>Bacillati</taxon>
        <taxon>Bacillota</taxon>
        <taxon>Bacilli</taxon>
        <taxon>Lactobacillales</taxon>
        <taxon>Lactobacillaceae</taxon>
        <taxon>Lactobacillus</taxon>
    </lineage>
</organism>
<gene>
    <name evidence="1" type="ordered locus">LCRIS_00509</name>
</gene>